<name>A0ABM6GCK2_9BACT</name>
<dbReference type="RefSeq" id="WP_012056424.1">
    <property type="nucleotide sequence ID" value="NZ_CP007389.1"/>
</dbReference>
<dbReference type="Proteomes" id="UP000185490">
    <property type="component" value="Chromosome"/>
</dbReference>
<accession>A0ABM6GCK2</accession>
<reference evidence="1 2" key="1">
    <citation type="submission" date="2014-02" db="EMBL/GenBank/DDBJ databases">
        <title>Diversity of Thermotogales isolates from hydrothermal vents.</title>
        <authorList>
            <person name="Haverkamp T.H.A."/>
            <person name="Lossouarn J."/>
            <person name="Geslin C."/>
            <person name="Nesbo C.L."/>
        </authorList>
    </citation>
    <scope>NUCLEOTIDE SEQUENCE [LARGE SCALE GENOMIC DNA]</scope>
    <source>
        <strain evidence="1 2">431</strain>
    </source>
</reference>
<evidence type="ECO:0008006" key="3">
    <source>
        <dbReference type="Google" id="ProtNLM"/>
    </source>
</evidence>
<gene>
    <name evidence="1" type="ORF">BW47_01020</name>
</gene>
<dbReference type="Pfam" id="PF04417">
    <property type="entry name" value="DUF501"/>
    <property type="match status" value="1"/>
</dbReference>
<protein>
    <recommendedName>
        <fullName evidence="3">DUF501 domain-containing protein</fullName>
    </recommendedName>
</protein>
<dbReference type="EMBL" id="CP007389">
    <property type="protein sequence ID" value="APT73260.1"/>
    <property type="molecule type" value="Genomic_DNA"/>
</dbReference>
<sequence length="175" mass="20262">MECTGDKVLREIVSKQIGRDAKNFCKVAVFCSHGFPQVIKSLPVRDGKPFPTLNYLTCPYLVKEVSRLEEKGMIKEVEKIIEEDEEFKEKLFQAHRKVIEERDSYFELDEISEFKQWREKLKNVGTGGISNFSKVKCLHLHLADFLVGIKNPVGKLVYERLGEIECKDKYCEGLK</sequence>
<dbReference type="InterPro" id="IPR007511">
    <property type="entry name" value="DUF501"/>
</dbReference>
<evidence type="ECO:0000313" key="1">
    <source>
        <dbReference type="EMBL" id="APT73260.1"/>
    </source>
</evidence>
<proteinExistence type="predicted"/>
<dbReference type="PANTHER" id="PTHR37163">
    <property type="entry name" value="CONSERVED PROTEIN"/>
    <property type="match status" value="1"/>
</dbReference>
<dbReference type="PANTHER" id="PTHR37163:SF1">
    <property type="entry name" value="DUF501 DOMAIN-CONTAINING PROTEIN"/>
    <property type="match status" value="1"/>
</dbReference>
<keyword evidence="2" id="KW-1185">Reference proteome</keyword>
<organism evidence="1 2">
    <name type="scientific">Thermosipho melanesiensis</name>
    <dbReference type="NCBI Taxonomy" id="46541"/>
    <lineage>
        <taxon>Bacteria</taxon>
        <taxon>Thermotogati</taxon>
        <taxon>Thermotogota</taxon>
        <taxon>Thermotogae</taxon>
        <taxon>Thermotogales</taxon>
        <taxon>Fervidobacteriaceae</taxon>
        <taxon>Thermosipho</taxon>
    </lineage>
</organism>
<evidence type="ECO:0000313" key="2">
    <source>
        <dbReference type="Proteomes" id="UP000185490"/>
    </source>
</evidence>